<comment type="caution">
    <text evidence="1">The sequence shown here is derived from an EMBL/GenBank/DDBJ whole genome shotgun (WGS) entry which is preliminary data.</text>
</comment>
<organism evidence="1 2">
    <name type="scientific">Coccomyxa viridis</name>
    <dbReference type="NCBI Taxonomy" id="1274662"/>
    <lineage>
        <taxon>Eukaryota</taxon>
        <taxon>Viridiplantae</taxon>
        <taxon>Chlorophyta</taxon>
        <taxon>core chlorophytes</taxon>
        <taxon>Trebouxiophyceae</taxon>
        <taxon>Trebouxiophyceae incertae sedis</taxon>
        <taxon>Coccomyxaceae</taxon>
        <taxon>Coccomyxa</taxon>
    </lineage>
</organism>
<proteinExistence type="predicted"/>
<keyword evidence="2" id="KW-1185">Reference proteome</keyword>
<evidence type="ECO:0000313" key="1">
    <source>
        <dbReference type="EMBL" id="CAL5227961.1"/>
    </source>
</evidence>
<dbReference type="EMBL" id="CAXHTA020000017">
    <property type="protein sequence ID" value="CAL5227961.1"/>
    <property type="molecule type" value="Genomic_DNA"/>
</dbReference>
<evidence type="ECO:0000313" key="2">
    <source>
        <dbReference type="Proteomes" id="UP001497392"/>
    </source>
</evidence>
<reference evidence="1 2" key="1">
    <citation type="submission" date="2024-06" db="EMBL/GenBank/DDBJ databases">
        <authorList>
            <person name="Kraege A."/>
            <person name="Thomma B."/>
        </authorList>
    </citation>
    <scope>NUCLEOTIDE SEQUENCE [LARGE SCALE GENOMIC DNA]</scope>
</reference>
<gene>
    <name evidence="1" type="primary">g11009</name>
    <name evidence="1" type="ORF">VP750_LOCUS9867</name>
</gene>
<accession>A0ABP1G6V1</accession>
<protein>
    <submittedName>
        <fullName evidence="1">G11009 protein</fullName>
    </submittedName>
</protein>
<name>A0ABP1G6V1_9CHLO</name>
<dbReference type="Proteomes" id="UP001497392">
    <property type="component" value="Unassembled WGS sequence"/>
</dbReference>
<sequence>MKEYAQAAQAHDNTSPYFALKGGMDLGLCLISIKLNSAIFFDFDGAASITTCGVYLRKGNNAIEGVAFTHNVQLIPNGPEFIASEEAESTVLSPREFFQRRQPCSLSSSGSQQIHTGISVQAHDDVSVEASGCRTPSPAFSAVTPLSQHDIPRIEESEACHKDFPGSQPAAQPAAQHDASLQVNAILAP</sequence>